<dbReference type="GO" id="GO:0004833">
    <property type="term" value="F:L-tryptophan 2,3-dioxygenase activity"/>
    <property type="evidence" value="ECO:0007669"/>
    <property type="project" value="UniProtKB-EC"/>
</dbReference>
<proteinExistence type="predicted"/>
<dbReference type="GO" id="GO:0019441">
    <property type="term" value="P:L-tryptophan catabolic process to kynurenine"/>
    <property type="evidence" value="ECO:0007669"/>
    <property type="project" value="InterPro"/>
</dbReference>
<reference evidence="1 2" key="1">
    <citation type="submission" date="2020-02" db="EMBL/GenBank/DDBJ databases">
        <authorList>
            <person name="Hogendoorn C."/>
        </authorList>
    </citation>
    <scope>NUCLEOTIDE SEQUENCE [LARGE SCALE GENOMIC DNA]</scope>
    <source>
        <strain evidence="1">METHB21</strain>
    </source>
</reference>
<keyword evidence="1" id="KW-0560">Oxidoreductase</keyword>
<dbReference type="Gene3D" id="1.20.58.480">
    <property type="match status" value="1"/>
</dbReference>
<dbReference type="Proteomes" id="UP000494216">
    <property type="component" value="Unassembled WGS sequence"/>
</dbReference>
<dbReference type="GO" id="GO:0020037">
    <property type="term" value="F:heme binding"/>
    <property type="evidence" value="ECO:0007669"/>
    <property type="project" value="InterPro"/>
</dbReference>
<dbReference type="GO" id="GO:0019442">
    <property type="term" value="P:L-tryptophan catabolic process to acetyl-CoA"/>
    <property type="evidence" value="ECO:0007669"/>
    <property type="project" value="TreeGrafter"/>
</dbReference>
<accession>A0A8S0Y710</accession>
<dbReference type="SUPFAM" id="SSF140959">
    <property type="entry name" value="Indolic compounds 2,3-dioxygenase-like"/>
    <property type="match status" value="1"/>
</dbReference>
<dbReference type="Pfam" id="PF03301">
    <property type="entry name" value="Trp_dioxygenase"/>
    <property type="match status" value="1"/>
</dbReference>
<keyword evidence="2" id="KW-1185">Reference proteome</keyword>
<comment type="caution">
    <text evidence="1">The sequence shown here is derived from an EMBL/GenBank/DDBJ whole genome shotgun (WGS) entry which is preliminary data.</text>
</comment>
<dbReference type="AlphaFoldDB" id="A0A8S0Y710"/>
<evidence type="ECO:0000313" key="1">
    <source>
        <dbReference type="EMBL" id="CAA9892649.1"/>
    </source>
</evidence>
<dbReference type="PANTHER" id="PTHR10138">
    <property type="entry name" value="TRYPTOPHAN 2,3-DIOXYGENASE"/>
    <property type="match status" value="1"/>
</dbReference>
<sequence length="228" mass="26506">MLRNSQLAASGNYEQEAHDGMLFIITHQTYELWFKQILHELFSALELFSAIPLDEKSLQIIAVRLGRIIRRHQVITHQIANFETMTPLDFIDFCNYLIPASGFPSRQFREIELRLCLAHHSSNFSFELLTKRTAPMWKESLGKNRCMNGSMPGWPARRFWNSSTSVSGTVIAGRLKKCWRAMPKLLKNPILSDKGKNRQFAEHESIRQSFACLFDQGLYEQHREQGRF</sequence>
<dbReference type="EMBL" id="CADCXN010000111">
    <property type="protein sequence ID" value="CAA9892649.1"/>
    <property type="molecule type" value="Genomic_DNA"/>
</dbReference>
<name>A0A8S0Y710_9GAMM</name>
<organism evidence="1 2">
    <name type="scientific">Candidatus Methylobacter favarea</name>
    <dbReference type="NCBI Taxonomy" id="2707345"/>
    <lineage>
        <taxon>Bacteria</taxon>
        <taxon>Pseudomonadati</taxon>
        <taxon>Pseudomonadota</taxon>
        <taxon>Gammaproteobacteria</taxon>
        <taxon>Methylococcales</taxon>
        <taxon>Methylococcaceae</taxon>
        <taxon>Methylobacter</taxon>
    </lineage>
</organism>
<dbReference type="GO" id="GO:0046872">
    <property type="term" value="F:metal ion binding"/>
    <property type="evidence" value="ECO:0007669"/>
    <property type="project" value="InterPro"/>
</dbReference>
<protein>
    <submittedName>
        <fullName evidence="1">Tryptophan 2,3-dioxygenase</fullName>
        <ecNumber evidence="1">1.13.11.11</ecNumber>
    </submittedName>
</protein>
<dbReference type="InterPro" id="IPR004981">
    <property type="entry name" value="Trp_2_3_dOase"/>
</dbReference>
<evidence type="ECO:0000313" key="2">
    <source>
        <dbReference type="Proteomes" id="UP000494216"/>
    </source>
</evidence>
<dbReference type="EC" id="1.13.11.11" evidence="1"/>
<gene>
    <name evidence="1" type="ORF">METHB2_780007</name>
</gene>
<dbReference type="PANTHER" id="PTHR10138:SF0">
    <property type="entry name" value="TRYPTOPHAN 2,3-DIOXYGENASE"/>
    <property type="match status" value="1"/>
</dbReference>
<dbReference type="InterPro" id="IPR037217">
    <property type="entry name" value="Trp/Indoleamine_2_3_dOase-like"/>
</dbReference>